<comment type="caution">
    <text evidence="1">The sequence shown here is derived from an EMBL/GenBank/DDBJ whole genome shotgun (WGS) entry which is preliminary data.</text>
</comment>
<dbReference type="Proteomes" id="UP001305414">
    <property type="component" value="Unassembled WGS sequence"/>
</dbReference>
<name>A0AAN7ULR9_9PEZI</name>
<organism evidence="1 2">
    <name type="scientific">Xylaria bambusicola</name>
    <dbReference type="NCBI Taxonomy" id="326684"/>
    <lineage>
        <taxon>Eukaryota</taxon>
        <taxon>Fungi</taxon>
        <taxon>Dikarya</taxon>
        <taxon>Ascomycota</taxon>
        <taxon>Pezizomycotina</taxon>
        <taxon>Sordariomycetes</taxon>
        <taxon>Xylariomycetidae</taxon>
        <taxon>Xylariales</taxon>
        <taxon>Xylariaceae</taxon>
        <taxon>Xylaria</taxon>
    </lineage>
</organism>
<evidence type="ECO:0000313" key="1">
    <source>
        <dbReference type="EMBL" id="KAK5629514.1"/>
    </source>
</evidence>
<dbReference type="EMBL" id="JAWHQM010000012">
    <property type="protein sequence ID" value="KAK5629514.1"/>
    <property type="molecule type" value="Genomic_DNA"/>
</dbReference>
<dbReference type="AlphaFoldDB" id="A0AAN7ULR9"/>
<sequence>MPAPPPATRHDVSGLYVRLGLTTSTRGDTTGGRFPVSRYSPIRLVAADGGVFPSLPPILLDMANPKVYQPGLAPFVLDSN</sequence>
<evidence type="ECO:0000313" key="2">
    <source>
        <dbReference type="Proteomes" id="UP001305414"/>
    </source>
</evidence>
<accession>A0AAN7ULR9</accession>
<protein>
    <submittedName>
        <fullName evidence="1">Uncharacterized protein</fullName>
    </submittedName>
</protein>
<keyword evidence="2" id="KW-1185">Reference proteome</keyword>
<proteinExistence type="predicted"/>
<gene>
    <name evidence="1" type="ORF">RRF57_005229</name>
</gene>
<reference evidence="1 2" key="1">
    <citation type="submission" date="2023-10" db="EMBL/GenBank/DDBJ databases">
        <title>Draft genome sequence of Xylaria bambusicola isolate GMP-LS, the root and basal stem rot pathogen of sugarcane in Indonesia.</title>
        <authorList>
            <person name="Selvaraj P."/>
            <person name="Muralishankar V."/>
            <person name="Muruganantham S."/>
            <person name="Sp S."/>
            <person name="Haryani S."/>
            <person name="Lau K.J.X."/>
            <person name="Naqvi N.I."/>
        </authorList>
    </citation>
    <scope>NUCLEOTIDE SEQUENCE [LARGE SCALE GENOMIC DNA]</scope>
    <source>
        <strain evidence="1">GMP-LS</strain>
    </source>
</reference>